<feature type="region of interest" description="Disordered" evidence="1">
    <location>
        <begin position="422"/>
        <end position="445"/>
    </location>
</feature>
<dbReference type="Pfam" id="PF13640">
    <property type="entry name" value="2OG-FeII_Oxy_3"/>
    <property type="match status" value="1"/>
</dbReference>
<dbReference type="InterPro" id="IPR044862">
    <property type="entry name" value="Pro_4_hyd_alph_FE2OG_OXY"/>
</dbReference>
<proteinExistence type="predicted"/>
<organism evidence="3 4">
    <name type="scientific">Jaapia argillacea MUCL 33604</name>
    <dbReference type="NCBI Taxonomy" id="933084"/>
    <lineage>
        <taxon>Eukaryota</taxon>
        <taxon>Fungi</taxon>
        <taxon>Dikarya</taxon>
        <taxon>Basidiomycota</taxon>
        <taxon>Agaricomycotina</taxon>
        <taxon>Agaricomycetes</taxon>
        <taxon>Agaricomycetidae</taxon>
        <taxon>Jaapiales</taxon>
        <taxon>Jaapiaceae</taxon>
        <taxon>Jaapia</taxon>
    </lineage>
</organism>
<evidence type="ECO:0000259" key="2">
    <source>
        <dbReference type="Pfam" id="PF13640"/>
    </source>
</evidence>
<feature type="compositionally biased region" description="Acidic residues" evidence="1">
    <location>
        <begin position="433"/>
        <end position="445"/>
    </location>
</feature>
<feature type="domain" description="Prolyl 4-hydroxylase alpha subunit Fe(2+) 2OG dioxygenase" evidence="2">
    <location>
        <begin position="127"/>
        <end position="219"/>
    </location>
</feature>
<evidence type="ECO:0000313" key="3">
    <source>
        <dbReference type="EMBL" id="KDQ65042.1"/>
    </source>
</evidence>
<accession>A0A067QNB7</accession>
<evidence type="ECO:0000256" key="1">
    <source>
        <dbReference type="SAM" id="MobiDB-lite"/>
    </source>
</evidence>
<dbReference type="AlphaFoldDB" id="A0A067QNB7"/>
<protein>
    <recommendedName>
        <fullName evidence="2">Prolyl 4-hydroxylase alpha subunit Fe(2+) 2OG dioxygenase domain-containing protein</fullName>
    </recommendedName>
</protein>
<dbReference type="Proteomes" id="UP000027265">
    <property type="component" value="Unassembled WGS sequence"/>
</dbReference>
<dbReference type="OrthoDB" id="27483at2759"/>
<keyword evidence="4" id="KW-1185">Reference proteome</keyword>
<sequence length="445" mass="49047">MSSSVENQLKDLAAAIVDRPPFRSGTCTLPAEAFNFYYGVDTDARFINLSKATAEQLHLLSDACQPATFGLNQQDVLDETYRKAGKMDSSNFATKFSPEAAGLIDLVRSELLEGHEGTKHVIAELYKLNVYGKDSFFKSHKDTPCGEKMFGSLVVVFPTDHSGGALLLRHGGKEWTFDSAKEVAACEGPCIGWIAFYSDVEHEVAKVTSGYRVNLTYNLYFAEEETQIIRSSAVSTLSSNEDTFKSAFVKLLQANDFLPTGGLLGFGLRHQYPVDRENRNTLRDIKSYLKGSDALILRTCDELSLASSVQAVYAEYENGADLVMMDRLIDLEDYQAYDESVMDELQRLGGKVVGSGRGRGRGRRGPSNPADQGVQWVTELTAINSFQSPYIAYGNESSLAHVYCNVCLIVRVGPIGNRTAPMSEVTEKRKEVDEGEEEVDDSDSD</sequence>
<reference evidence="4" key="1">
    <citation type="journal article" date="2014" name="Proc. Natl. Acad. Sci. U.S.A.">
        <title>Extensive sampling of basidiomycete genomes demonstrates inadequacy of the white-rot/brown-rot paradigm for wood decay fungi.</title>
        <authorList>
            <person name="Riley R."/>
            <person name="Salamov A.A."/>
            <person name="Brown D.W."/>
            <person name="Nagy L.G."/>
            <person name="Floudas D."/>
            <person name="Held B.W."/>
            <person name="Levasseur A."/>
            <person name="Lombard V."/>
            <person name="Morin E."/>
            <person name="Otillar R."/>
            <person name="Lindquist E.A."/>
            <person name="Sun H."/>
            <person name="LaButti K.M."/>
            <person name="Schmutz J."/>
            <person name="Jabbour D."/>
            <person name="Luo H."/>
            <person name="Baker S.E."/>
            <person name="Pisabarro A.G."/>
            <person name="Walton J.D."/>
            <person name="Blanchette R.A."/>
            <person name="Henrissat B."/>
            <person name="Martin F."/>
            <person name="Cullen D."/>
            <person name="Hibbett D.S."/>
            <person name="Grigoriev I.V."/>
        </authorList>
    </citation>
    <scope>NUCLEOTIDE SEQUENCE [LARGE SCALE GENOMIC DNA]</scope>
    <source>
        <strain evidence="4">MUCL 33604</strain>
    </source>
</reference>
<evidence type="ECO:0000313" key="4">
    <source>
        <dbReference type="Proteomes" id="UP000027265"/>
    </source>
</evidence>
<dbReference type="InParanoid" id="A0A067QNB7"/>
<dbReference type="PANTHER" id="PTHR33099:SF14">
    <property type="entry name" value="PROLYL 4-HYDROXYLASE ALPHA SUBUNIT FE(2+) 2OG DIOXYGENASE DOMAIN-CONTAINING PROTEIN"/>
    <property type="match status" value="1"/>
</dbReference>
<dbReference type="EMBL" id="KL197709">
    <property type="protein sequence ID" value="KDQ65042.1"/>
    <property type="molecule type" value="Genomic_DNA"/>
</dbReference>
<name>A0A067QNB7_9AGAM</name>
<dbReference type="Gene3D" id="2.60.120.620">
    <property type="entry name" value="q2cbj1_9rhob like domain"/>
    <property type="match status" value="1"/>
</dbReference>
<gene>
    <name evidence="3" type="ORF">JAAARDRAFT_167888</name>
</gene>
<dbReference type="HOGENOM" id="CLU_019613_2_1_1"/>
<dbReference type="STRING" id="933084.A0A067QNB7"/>
<dbReference type="PANTHER" id="PTHR33099">
    <property type="entry name" value="FE2OG DIOXYGENASE DOMAIN-CONTAINING PROTEIN"/>
    <property type="match status" value="1"/>
</dbReference>
<feature type="region of interest" description="Disordered" evidence="1">
    <location>
        <begin position="353"/>
        <end position="373"/>
    </location>
</feature>